<proteinExistence type="predicted"/>
<evidence type="ECO:0000313" key="2">
    <source>
        <dbReference type="Proteomes" id="UP000018004"/>
    </source>
</evidence>
<evidence type="ECO:0000313" key="1">
    <source>
        <dbReference type="EMBL" id="ESU27627.1"/>
    </source>
</evidence>
<dbReference type="EMBL" id="AVGG01000008">
    <property type="protein sequence ID" value="ESU27627.1"/>
    <property type="molecule type" value="Genomic_DNA"/>
</dbReference>
<reference evidence="1 2" key="1">
    <citation type="submission" date="2013-08" db="EMBL/GenBank/DDBJ databases">
        <title>Flavobacterium limnosediminis JC2902 genome sequencing.</title>
        <authorList>
            <person name="Lee K."/>
            <person name="Yi H."/>
            <person name="Park S."/>
            <person name="Chun J."/>
        </authorList>
    </citation>
    <scope>NUCLEOTIDE SEQUENCE [LARGE SCALE GENOMIC DNA]</scope>
    <source>
        <strain evidence="1 2">JC2902</strain>
    </source>
</reference>
<dbReference type="Proteomes" id="UP000018004">
    <property type="component" value="Unassembled WGS sequence"/>
</dbReference>
<name>V6SN30_9FLAO</name>
<accession>V6SN30</accession>
<dbReference type="STRING" id="1341181.FLJC2902T_19510"/>
<sequence>MAWAFFAILIPAVRSNLSLRVCEAISQCQDFLSHQGYSENHLPFWNGN</sequence>
<comment type="caution">
    <text evidence="1">The sequence shown here is derived from an EMBL/GenBank/DDBJ whole genome shotgun (WGS) entry which is preliminary data.</text>
</comment>
<keyword evidence="2" id="KW-1185">Reference proteome</keyword>
<protein>
    <submittedName>
        <fullName evidence="1">Uncharacterized protein</fullName>
    </submittedName>
</protein>
<organism evidence="1 2">
    <name type="scientific">Flavobacterium limnosediminis JC2902</name>
    <dbReference type="NCBI Taxonomy" id="1341181"/>
    <lineage>
        <taxon>Bacteria</taxon>
        <taxon>Pseudomonadati</taxon>
        <taxon>Bacteroidota</taxon>
        <taxon>Flavobacteriia</taxon>
        <taxon>Flavobacteriales</taxon>
        <taxon>Flavobacteriaceae</taxon>
        <taxon>Flavobacterium</taxon>
    </lineage>
</organism>
<gene>
    <name evidence="1" type="ORF">FLJC2902T_19510</name>
</gene>
<dbReference type="AlphaFoldDB" id="V6SN30"/>